<evidence type="ECO:0000313" key="3">
    <source>
        <dbReference type="EMBL" id="EOA19135.1"/>
    </source>
</evidence>
<keyword evidence="1" id="KW-0812">Transmembrane</keyword>
<accession>R0H385</accession>
<keyword evidence="1" id="KW-1133">Transmembrane helix</keyword>
<protein>
    <recommendedName>
        <fullName evidence="2">DUF4283 domain-containing protein</fullName>
    </recommendedName>
</protein>
<feature type="domain" description="DUF4283" evidence="2">
    <location>
        <begin position="24"/>
        <end position="92"/>
    </location>
</feature>
<proteinExistence type="predicted"/>
<reference evidence="4" key="1">
    <citation type="journal article" date="2013" name="Nat. Genet.">
        <title>The Capsella rubella genome and the genomic consequences of rapid mating system evolution.</title>
        <authorList>
            <person name="Slotte T."/>
            <person name="Hazzouri K.M."/>
            <person name="Agren J.A."/>
            <person name="Koenig D."/>
            <person name="Maumus F."/>
            <person name="Guo Y.L."/>
            <person name="Steige K."/>
            <person name="Platts A.E."/>
            <person name="Escobar J.S."/>
            <person name="Newman L.K."/>
            <person name="Wang W."/>
            <person name="Mandakova T."/>
            <person name="Vello E."/>
            <person name="Smith L.M."/>
            <person name="Henz S.R."/>
            <person name="Steffen J."/>
            <person name="Takuno S."/>
            <person name="Brandvain Y."/>
            <person name="Coop G."/>
            <person name="Andolfatto P."/>
            <person name="Hu T.T."/>
            <person name="Blanchette M."/>
            <person name="Clark R.M."/>
            <person name="Quesneville H."/>
            <person name="Nordborg M."/>
            <person name="Gaut B.S."/>
            <person name="Lysak M.A."/>
            <person name="Jenkins J."/>
            <person name="Grimwood J."/>
            <person name="Chapman J."/>
            <person name="Prochnik S."/>
            <person name="Shu S."/>
            <person name="Rokhsar D."/>
            <person name="Schmutz J."/>
            <person name="Weigel D."/>
            <person name="Wright S.I."/>
        </authorList>
    </citation>
    <scope>NUCLEOTIDE SEQUENCE [LARGE SCALE GENOMIC DNA]</scope>
    <source>
        <strain evidence="4">cv. Monte Gargano</strain>
    </source>
</reference>
<dbReference type="Pfam" id="PF14111">
    <property type="entry name" value="DUF4283"/>
    <property type="match status" value="1"/>
</dbReference>
<name>R0H385_9BRAS</name>
<dbReference type="Proteomes" id="UP000029121">
    <property type="component" value="Unassembled WGS sequence"/>
</dbReference>
<sequence>MVRTRKIRIPAFDNSDLIARLKRTTLIGRIMNPDVQSVGSLVLMMPRLWRLEGRVVGKDLGSGTFRFDFEREEDILEVMRTEPFNFNQWMVSIVSFSGTVVLVLVFVMMKNVAHKVTCTTKHEETN</sequence>
<dbReference type="eggNOG" id="KOG1075">
    <property type="taxonomic scope" value="Eukaryota"/>
</dbReference>
<organism evidence="3 4">
    <name type="scientific">Capsella rubella</name>
    <dbReference type="NCBI Taxonomy" id="81985"/>
    <lineage>
        <taxon>Eukaryota</taxon>
        <taxon>Viridiplantae</taxon>
        <taxon>Streptophyta</taxon>
        <taxon>Embryophyta</taxon>
        <taxon>Tracheophyta</taxon>
        <taxon>Spermatophyta</taxon>
        <taxon>Magnoliopsida</taxon>
        <taxon>eudicotyledons</taxon>
        <taxon>Gunneridae</taxon>
        <taxon>Pentapetalae</taxon>
        <taxon>rosids</taxon>
        <taxon>malvids</taxon>
        <taxon>Brassicales</taxon>
        <taxon>Brassicaceae</taxon>
        <taxon>Camelineae</taxon>
        <taxon>Capsella</taxon>
    </lineage>
</organism>
<evidence type="ECO:0000256" key="1">
    <source>
        <dbReference type="SAM" id="Phobius"/>
    </source>
</evidence>
<keyword evidence="4" id="KW-1185">Reference proteome</keyword>
<dbReference type="InterPro" id="IPR025558">
    <property type="entry name" value="DUF4283"/>
</dbReference>
<evidence type="ECO:0000313" key="4">
    <source>
        <dbReference type="Proteomes" id="UP000029121"/>
    </source>
</evidence>
<dbReference type="STRING" id="81985.R0H385"/>
<gene>
    <name evidence="3" type="ORF">CARUB_v10007806mg</name>
</gene>
<keyword evidence="1" id="KW-0472">Membrane</keyword>
<dbReference type="EMBL" id="KB870811">
    <property type="protein sequence ID" value="EOA19135.1"/>
    <property type="molecule type" value="Genomic_DNA"/>
</dbReference>
<dbReference type="AlphaFoldDB" id="R0H385"/>
<evidence type="ECO:0000259" key="2">
    <source>
        <dbReference type="Pfam" id="PF14111"/>
    </source>
</evidence>
<feature type="transmembrane region" description="Helical" evidence="1">
    <location>
        <begin position="89"/>
        <end position="109"/>
    </location>
</feature>